<comment type="subcellular location">
    <subcellularLocation>
        <location evidence="2">Membrane</location>
    </subcellularLocation>
</comment>
<evidence type="ECO:0000313" key="15">
    <source>
        <dbReference type="EMBL" id="KAJ3514485.1"/>
    </source>
</evidence>
<dbReference type="Proteomes" id="UP001148786">
    <property type="component" value="Unassembled WGS sequence"/>
</dbReference>
<evidence type="ECO:0008006" key="17">
    <source>
        <dbReference type="Google" id="ProtNLM"/>
    </source>
</evidence>
<dbReference type="InterPro" id="IPR001128">
    <property type="entry name" value="Cyt_P450"/>
</dbReference>
<evidence type="ECO:0000313" key="16">
    <source>
        <dbReference type="Proteomes" id="UP001148786"/>
    </source>
</evidence>
<evidence type="ECO:0000256" key="14">
    <source>
        <dbReference type="SAM" id="SignalP"/>
    </source>
</evidence>
<name>A0A9W8K6S1_9AGAR</name>
<dbReference type="InterPro" id="IPR002403">
    <property type="entry name" value="Cyt_P450_E_grp-IV"/>
</dbReference>
<accession>A0A9W8K6S1</accession>
<dbReference type="OrthoDB" id="1470350at2759"/>
<keyword evidence="6" id="KW-0812">Transmembrane</keyword>
<keyword evidence="7 13" id="KW-0479">Metal-binding</keyword>
<feature type="chain" id="PRO_5040992649" description="Cytochrome P450" evidence="14">
    <location>
        <begin position="22"/>
        <end position="506"/>
    </location>
</feature>
<keyword evidence="12" id="KW-0472">Membrane</keyword>
<evidence type="ECO:0000256" key="9">
    <source>
        <dbReference type="ARBA" id="ARBA00023002"/>
    </source>
</evidence>
<dbReference type="GO" id="GO:0020037">
    <property type="term" value="F:heme binding"/>
    <property type="evidence" value="ECO:0007669"/>
    <property type="project" value="InterPro"/>
</dbReference>
<dbReference type="Pfam" id="PF00067">
    <property type="entry name" value="p450"/>
    <property type="match status" value="1"/>
</dbReference>
<evidence type="ECO:0000256" key="6">
    <source>
        <dbReference type="ARBA" id="ARBA00022692"/>
    </source>
</evidence>
<dbReference type="PRINTS" id="PR00465">
    <property type="entry name" value="EP450IV"/>
</dbReference>
<evidence type="ECO:0000256" key="13">
    <source>
        <dbReference type="PIRSR" id="PIRSR602403-1"/>
    </source>
</evidence>
<gene>
    <name evidence="15" type="ORF">NLJ89_g2346</name>
</gene>
<dbReference type="InterPro" id="IPR050121">
    <property type="entry name" value="Cytochrome_P450_monoxygenase"/>
</dbReference>
<organism evidence="15 16">
    <name type="scientific">Agrocybe chaxingu</name>
    <dbReference type="NCBI Taxonomy" id="84603"/>
    <lineage>
        <taxon>Eukaryota</taxon>
        <taxon>Fungi</taxon>
        <taxon>Dikarya</taxon>
        <taxon>Basidiomycota</taxon>
        <taxon>Agaricomycotina</taxon>
        <taxon>Agaricomycetes</taxon>
        <taxon>Agaricomycetidae</taxon>
        <taxon>Agaricales</taxon>
        <taxon>Agaricineae</taxon>
        <taxon>Strophariaceae</taxon>
        <taxon>Agrocybe</taxon>
    </lineage>
</organism>
<comment type="pathway">
    <text evidence="3">Secondary metabolite biosynthesis; terpenoid biosynthesis.</text>
</comment>
<keyword evidence="5 13" id="KW-0349">Heme</keyword>
<reference evidence="15" key="1">
    <citation type="submission" date="2022-07" db="EMBL/GenBank/DDBJ databases">
        <title>Genome Sequence of Agrocybe chaxingu.</title>
        <authorList>
            <person name="Buettner E."/>
        </authorList>
    </citation>
    <scope>NUCLEOTIDE SEQUENCE</scope>
    <source>
        <strain evidence="15">MP-N11</strain>
    </source>
</reference>
<proteinExistence type="inferred from homology"/>
<keyword evidence="11" id="KW-0503">Monooxygenase</keyword>
<evidence type="ECO:0000256" key="2">
    <source>
        <dbReference type="ARBA" id="ARBA00004370"/>
    </source>
</evidence>
<sequence length="506" mass="56654">MSLILSFVSLALLAALYKIYRRLTRTPVSNIPGPEPESFVLGNLRQLIQCQAGEIDFKWQELYGDVVRFKGPFGEDRLLVSDPKALQHIYQTSRYDFAKQAERREISRLLSGRGVLWAHGYDHQRQRKIMNPAFGPRETKAFVPLFSDVASKLGGKWKDFISQSPNQESVIDMTNWIAPATLDAMGIAAFDYEFGTLDNSDNELGNAFANMCVEVFGSLSAKDILRQALAGYLPKAVFRYIGDNAPNHRLEQLRKASAVATKVAKELIDGKVEALEDGKGKSDVMSLLVQANVSENESTRMSEEEMIAQMRKEREIRERGDRELSASDFDTMPYLTAVIKESLRFHPASPSTYRETMKEDVLPLLKPITTLSGKVITELPVPKGLKVVTSINGYNRHKDVFGHDSHVYDPERWLVPGRIEKTAYVGVYGNLLSFAGGVRSCIGWRFAVLELQAFIFELVGNFEFALAPAALRIRRESGIVMTPTVEGEIGKGNQLPLIVRVATRED</sequence>
<evidence type="ECO:0000256" key="12">
    <source>
        <dbReference type="ARBA" id="ARBA00023136"/>
    </source>
</evidence>
<evidence type="ECO:0000256" key="11">
    <source>
        <dbReference type="ARBA" id="ARBA00023033"/>
    </source>
</evidence>
<evidence type="ECO:0000256" key="7">
    <source>
        <dbReference type="ARBA" id="ARBA00022723"/>
    </source>
</evidence>
<dbReference type="GO" id="GO:0004497">
    <property type="term" value="F:monooxygenase activity"/>
    <property type="evidence" value="ECO:0007669"/>
    <property type="project" value="UniProtKB-KW"/>
</dbReference>
<dbReference type="GO" id="GO:0005506">
    <property type="term" value="F:iron ion binding"/>
    <property type="evidence" value="ECO:0007669"/>
    <property type="project" value="InterPro"/>
</dbReference>
<dbReference type="InterPro" id="IPR036396">
    <property type="entry name" value="Cyt_P450_sf"/>
</dbReference>
<evidence type="ECO:0000256" key="4">
    <source>
        <dbReference type="ARBA" id="ARBA00010617"/>
    </source>
</evidence>
<evidence type="ECO:0000256" key="5">
    <source>
        <dbReference type="ARBA" id="ARBA00022617"/>
    </source>
</evidence>
<keyword evidence="9" id="KW-0560">Oxidoreductase</keyword>
<dbReference type="GO" id="GO:0016705">
    <property type="term" value="F:oxidoreductase activity, acting on paired donors, with incorporation or reduction of molecular oxygen"/>
    <property type="evidence" value="ECO:0007669"/>
    <property type="project" value="InterPro"/>
</dbReference>
<dbReference type="EMBL" id="JANKHO010000142">
    <property type="protein sequence ID" value="KAJ3514485.1"/>
    <property type="molecule type" value="Genomic_DNA"/>
</dbReference>
<keyword evidence="10 13" id="KW-0408">Iron</keyword>
<comment type="similarity">
    <text evidence="4">Belongs to the cytochrome P450 family.</text>
</comment>
<dbReference type="PANTHER" id="PTHR24305:SF166">
    <property type="entry name" value="CYTOCHROME P450 12A4, MITOCHONDRIAL-RELATED"/>
    <property type="match status" value="1"/>
</dbReference>
<dbReference type="Gene3D" id="1.10.630.10">
    <property type="entry name" value="Cytochrome P450"/>
    <property type="match status" value="2"/>
</dbReference>
<dbReference type="AlphaFoldDB" id="A0A9W8K6S1"/>
<dbReference type="PANTHER" id="PTHR24305">
    <property type="entry name" value="CYTOCHROME P450"/>
    <property type="match status" value="1"/>
</dbReference>
<protein>
    <recommendedName>
        <fullName evidence="17">Cytochrome P450</fullName>
    </recommendedName>
</protein>
<evidence type="ECO:0000256" key="10">
    <source>
        <dbReference type="ARBA" id="ARBA00023004"/>
    </source>
</evidence>
<dbReference type="SUPFAM" id="SSF48264">
    <property type="entry name" value="Cytochrome P450"/>
    <property type="match status" value="1"/>
</dbReference>
<dbReference type="PRINTS" id="PR00385">
    <property type="entry name" value="P450"/>
</dbReference>
<comment type="caution">
    <text evidence="15">The sequence shown here is derived from an EMBL/GenBank/DDBJ whole genome shotgun (WGS) entry which is preliminary data.</text>
</comment>
<feature type="binding site" description="axial binding residue" evidence="13">
    <location>
        <position position="441"/>
    </location>
    <ligand>
        <name>heme</name>
        <dbReference type="ChEBI" id="CHEBI:30413"/>
    </ligand>
    <ligandPart>
        <name>Fe</name>
        <dbReference type="ChEBI" id="CHEBI:18248"/>
    </ligandPart>
</feature>
<keyword evidence="16" id="KW-1185">Reference proteome</keyword>
<keyword evidence="14" id="KW-0732">Signal</keyword>
<dbReference type="GO" id="GO:0016020">
    <property type="term" value="C:membrane"/>
    <property type="evidence" value="ECO:0007669"/>
    <property type="project" value="UniProtKB-SubCell"/>
</dbReference>
<evidence type="ECO:0000256" key="3">
    <source>
        <dbReference type="ARBA" id="ARBA00004721"/>
    </source>
</evidence>
<comment type="cofactor">
    <cofactor evidence="1 13">
        <name>heme</name>
        <dbReference type="ChEBI" id="CHEBI:30413"/>
    </cofactor>
</comment>
<keyword evidence="8" id="KW-1133">Transmembrane helix</keyword>
<feature type="signal peptide" evidence="14">
    <location>
        <begin position="1"/>
        <end position="21"/>
    </location>
</feature>
<evidence type="ECO:0000256" key="1">
    <source>
        <dbReference type="ARBA" id="ARBA00001971"/>
    </source>
</evidence>
<evidence type="ECO:0000256" key="8">
    <source>
        <dbReference type="ARBA" id="ARBA00022989"/>
    </source>
</evidence>